<dbReference type="PROSITE" id="PS51318">
    <property type="entry name" value="TAT"/>
    <property type="match status" value="1"/>
</dbReference>
<dbReference type="GO" id="GO:0030973">
    <property type="term" value="F:molybdate ion binding"/>
    <property type="evidence" value="ECO:0007669"/>
    <property type="project" value="TreeGrafter"/>
</dbReference>
<feature type="binding site" evidence="4">
    <location>
        <position position="209"/>
    </location>
    <ligand>
        <name>molybdate</name>
        <dbReference type="ChEBI" id="CHEBI:36264"/>
    </ligand>
</feature>
<comment type="caution">
    <text evidence="6">The sequence shown here is derived from an EMBL/GenBank/DDBJ whole genome shotgun (WGS) entry which is preliminary data.</text>
</comment>
<keyword evidence="7" id="KW-1185">Reference proteome</keyword>
<dbReference type="EMBL" id="JANLCK010000003">
    <property type="protein sequence ID" value="MCS5725454.1"/>
    <property type="molecule type" value="Genomic_DNA"/>
</dbReference>
<proteinExistence type="inferred from homology"/>
<dbReference type="Pfam" id="PF13531">
    <property type="entry name" value="SBP_bac_11"/>
    <property type="match status" value="1"/>
</dbReference>
<comment type="similarity">
    <text evidence="1">Belongs to the bacterial solute-binding protein ModA family.</text>
</comment>
<organism evidence="6 7">
    <name type="scientific">Herbiconiux oxytropis</name>
    <dbReference type="NCBI Taxonomy" id="2970915"/>
    <lineage>
        <taxon>Bacteria</taxon>
        <taxon>Bacillati</taxon>
        <taxon>Actinomycetota</taxon>
        <taxon>Actinomycetes</taxon>
        <taxon>Micrococcales</taxon>
        <taxon>Microbacteriaceae</taxon>
        <taxon>Herbiconiux</taxon>
    </lineage>
</organism>
<reference evidence="6" key="1">
    <citation type="submission" date="2022-08" db="EMBL/GenBank/DDBJ databases">
        <authorList>
            <person name="Deng Y."/>
            <person name="Han X.-F."/>
            <person name="Zhang Y.-Q."/>
        </authorList>
    </citation>
    <scope>NUCLEOTIDE SEQUENCE</scope>
    <source>
        <strain evidence="6">CPCC 203407</strain>
    </source>
</reference>
<feature type="binding site" evidence="4">
    <location>
        <position position="87"/>
    </location>
    <ligand>
        <name>molybdate</name>
        <dbReference type="ChEBI" id="CHEBI:36264"/>
    </ligand>
</feature>
<dbReference type="PIRSF" id="PIRSF004846">
    <property type="entry name" value="ModA"/>
    <property type="match status" value="1"/>
</dbReference>
<feature type="binding site" evidence="4">
    <location>
        <position position="191"/>
    </location>
    <ligand>
        <name>molybdate</name>
        <dbReference type="ChEBI" id="CHEBI:36264"/>
    </ligand>
</feature>
<keyword evidence="4" id="KW-0500">Molybdenum</keyword>
<dbReference type="AlphaFoldDB" id="A0AA41XC12"/>
<evidence type="ECO:0000256" key="2">
    <source>
        <dbReference type="ARBA" id="ARBA00022723"/>
    </source>
</evidence>
<dbReference type="InterPro" id="IPR006311">
    <property type="entry name" value="TAT_signal"/>
</dbReference>
<dbReference type="Proteomes" id="UP001165587">
    <property type="component" value="Unassembled WGS sequence"/>
</dbReference>
<sequence>MLRSTRRRALPAVAVLGGAAAIALSGCASGGAADGAAQPPESSSASALEGSITVFAAASLKGTFTELADEFEAEHPGLTVELTFAGSSDLVTQIAEGAPADVFASADENNMAKLVDEALIGPDAPVEFATNVLQIAVPPANPQGIETLADLARAGVAVVVCAPQVPCGAAAAAVETAAGVDIAPVSEESSVTDVLGKVTSGEADAGLVYLTDVIAAGDAVRGIAFPESAEAVNVYPIAPVTDGQNPEAALAFIDFVTGAEGRAVLEAAGFGAAP</sequence>
<feature type="signal peptide" evidence="5">
    <location>
        <begin position="1"/>
        <end position="28"/>
    </location>
</feature>
<feature type="chain" id="PRO_5041227284" evidence="5">
    <location>
        <begin position="29"/>
        <end position="274"/>
    </location>
</feature>
<dbReference type="RefSeq" id="WP_259525958.1">
    <property type="nucleotide sequence ID" value="NZ_JANLCK010000003.1"/>
</dbReference>
<dbReference type="InterPro" id="IPR005950">
    <property type="entry name" value="ModA"/>
</dbReference>
<dbReference type="GO" id="GO:0015689">
    <property type="term" value="P:molybdate ion transport"/>
    <property type="evidence" value="ECO:0007669"/>
    <property type="project" value="InterPro"/>
</dbReference>
<accession>A0AA41XC12</accession>
<dbReference type="GO" id="GO:0046872">
    <property type="term" value="F:metal ion binding"/>
    <property type="evidence" value="ECO:0007669"/>
    <property type="project" value="UniProtKB-KW"/>
</dbReference>
<dbReference type="InterPro" id="IPR050682">
    <property type="entry name" value="ModA/WtpA"/>
</dbReference>
<evidence type="ECO:0000313" key="6">
    <source>
        <dbReference type="EMBL" id="MCS5725454.1"/>
    </source>
</evidence>
<evidence type="ECO:0000313" key="7">
    <source>
        <dbReference type="Proteomes" id="UP001165587"/>
    </source>
</evidence>
<keyword evidence="2 4" id="KW-0479">Metal-binding</keyword>
<evidence type="ECO:0000256" key="3">
    <source>
        <dbReference type="ARBA" id="ARBA00022729"/>
    </source>
</evidence>
<evidence type="ECO:0000256" key="4">
    <source>
        <dbReference type="PIRSR" id="PIRSR004846-1"/>
    </source>
</evidence>
<dbReference type="CDD" id="cd13538">
    <property type="entry name" value="PBP2_ModA_like_1"/>
    <property type="match status" value="1"/>
</dbReference>
<dbReference type="NCBIfam" id="TIGR01256">
    <property type="entry name" value="modA"/>
    <property type="match status" value="1"/>
</dbReference>
<dbReference type="Gene3D" id="3.40.190.10">
    <property type="entry name" value="Periplasmic binding protein-like II"/>
    <property type="match status" value="2"/>
</dbReference>
<name>A0AA41XC12_9MICO</name>
<dbReference type="PANTHER" id="PTHR30632">
    <property type="entry name" value="MOLYBDATE-BINDING PERIPLASMIC PROTEIN"/>
    <property type="match status" value="1"/>
</dbReference>
<dbReference type="PANTHER" id="PTHR30632:SF0">
    <property type="entry name" value="SULFATE-BINDING PROTEIN"/>
    <property type="match status" value="1"/>
</dbReference>
<dbReference type="PROSITE" id="PS51257">
    <property type="entry name" value="PROKAR_LIPOPROTEIN"/>
    <property type="match status" value="1"/>
</dbReference>
<dbReference type="SUPFAM" id="SSF53850">
    <property type="entry name" value="Periplasmic binding protein-like II"/>
    <property type="match status" value="1"/>
</dbReference>
<protein>
    <submittedName>
        <fullName evidence="6">Molybdate ABC transporter substrate-binding protein</fullName>
    </submittedName>
</protein>
<gene>
    <name evidence="6" type="primary">modA</name>
    <name evidence="6" type="ORF">N1028_06045</name>
</gene>
<evidence type="ECO:0000256" key="1">
    <source>
        <dbReference type="ARBA" id="ARBA00009175"/>
    </source>
</evidence>
<evidence type="ECO:0000256" key="5">
    <source>
        <dbReference type="SAM" id="SignalP"/>
    </source>
</evidence>
<feature type="binding site" evidence="4">
    <location>
        <position position="59"/>
    </location>
    <ligand>
        <name>molybdate</name>
        <dbReference type="ChEBI" id="CHEBI:36264"/>
    </ligand>
</feature>
<keyword evidence="3 5" id="KW-0732">Signal</keyword>